<organism evidence="2 3">
    <name type="scientific">Lactobacillus kefiranofaciens</name>
    <dbReference type="NCBI Taxonomy" id="267818"/>
    <lineage>
        <taxon>Bacteria</taxon>
        <taxon>Bacillati</taxon>
        <taxon>Bacillota</taxon>
        <taxon>Bacilli</taxon>
        <taxon>Lactobacillales</taxon>
        <taxon>Lactobacillaceae</taxon>
        <taxon>Lactobacillus</taxon>
    </lineage>
</organism>
<keyword evidence="1" id="KW-1133">Transmembrane helix</keyword>
<feature type="transmembrane region" description="Helical" evidence="1">
    <location>
        <begin position="5"/>
        <end position="24"/>
    </location>
</feature>
<keyword evidence="1" id="KW-0812">Transmembrane</keyword>
<keyword evidence="3" id="KW-1185">Reference proteome</keyword>
<dbReference type="EMBL" id="FMXC01000041">
    <property type="protein sequence ID" value="SDA68549.1"/>
    <property type="molecule type" value="Genomic_DNA"/>
</dbReference>
<gene>
    <name evidence="2" type="ORF">SAMN02983011_02149</name>
</gene>
<evidence type="ECO:0000313" key="3">
    <source>
        <dbReference type="Proteomes" id="UP000181860"/>
    </source>
</evidence>
<reference evidence="2 3" key="1">
    <citation type="submission" date="2016-10" db="EMBL/GenBank/DDBJ databases">
        <authorList>
            <person name="Varghese N."/>
            <person name="Submissions S."/>
        </authorList>
    </citation>
    <scope>NUCLEOTIDE SEQUENCE [LARGE SCALE GENOMIC DNA]</scope>
    <source>
        <strain evidence="2 3">ATCC 43761</strain>
    </source>
</reference>
<name>A0ABY0ME92_9LACO</name>
<feature type="transmembrane region" description="Helical" evidence="1">
    <location>
        <begin position="30"/>
        <end position="47"/>
    </location>
</feature>
<protein>
    <submittedName>
        <fullName evidence="2">Uncharacterized protein</fullName>
    </submittedName>
</protein>
<dbReference type="Proteomes" id="UP000181860">
    <property type="component" value="Unassembled WGS sequence"/>
</dbReference>
<keyword evidence="1" id="KW-0472">Membrane</keyword>
<evidence type="ECO:0000256" key="1">
    <source>
        <dbReference type="SAM" id="Phobius"/>
    </source>
</evidence>
<comment type="caution">
    <text evidence="2">The sequence shown here is derived from an EMBL/GenBank/DDBJ whole genome shotgun (WGS) entry which is preliminary data.</text>
</comment>
<proteinExistence type="predicted"/>
<evidence type="ECO:0000313" key="2">
    <source>
        <dbReference type="EMBL" id="SDA68549.1"/>
    </source>
</evidence>
<sequence length="53" mass="6260">MKKDLVIIMISTLIALVFAIVISFTKYYHWMFLVVLIPVIVNIYLSMKRNKNN</sequence>
<accession>A0ABY0ME92</accession>